<dbReference type="Pfam" id="PF13084">
    <property type="entry name" value="DUF3943"/>
    <property type="match status" value="1"/>
</dbReference>
<evidence type="ECO:0000259" key="1">
    <source>
        <dbReference type="Pfam" id="PF13084"/>
    </source>
</evidence>
<protein>
    <submittedName>
        <fullName evidence="2">Ubiquitin-protein ligase</fullName>
    </submittedName>
</protein>
<reference evidence="2" key="1">
    <citation type="submission" date="2016-10" db="EMBL/GenBank/DDBJ databases">
        <authorList>
            <person name="de Groot N.N."/>
        </authorList>
    </citation>
    <scope>NUCLEOTIDE SEQUENCE</scope>
</reference>
<dbReference type="AlphaFoldDB" id="A0A1W1D0F8"/>
<sequence>MQLFPLFLLLSLFSLKIYADNPTLYTVKVNPKYEKIITDLAYLQFFALGSIGIIALLPEDISQWSTEDKNLISIKSLLKKHSNNIQKAPVLDNDNYAINYIGHPIAGSYFYVWGRQRGLSWQESFMLTTLMSTFYWEYGWEAFAEVPSTQDLLITPILGSLLGEGTNYLYNKILYNDGKIYNSKFLGNIARGLLNPIGETNHFLQKAFHSANIEITVDYSYSESKKYHSLENTQSYFRLNFKLKY</sequence>
<feature type="domain" description="DUF3943" evidence="1">
    <location>
        <begin position="89"/>
        <end position="197"/>
    </location>
</feature>
<accession>A0A1W1D0F8</accession>
<gene>
    <name evidence="2" type="ORF">MNB_SV-13-748</name>
</gene>
<dbReference type="EMBL" id="FPHM01000240">
    <property type="protein sequence ID" value="SFV71407.1"/>
    <property type="molecule type" value="Genomic_DNA"/>
</dbReference>
<name>A0A1W1D0F8_9ZZZZ</name>
<proteinExistence type="predicted"/>
<dbReference type="InterPro" id="IPR025079">
    <property type="entry name" value="DUF3943"/>
</dbReference>
<keyword evidence="2" id="KW-0436">Ligase</keyword>
<dbReference type="GO" id="GO:0016874">
    <property type="term" value="F:ligase activity"/>
    <property type="evidence" value="ECO:0007669"/>
    <property type="project" value="UniProtKB-KW"/>
</dbReference>
<organism evidence="2">
    <name type="scientific">hydrothermal vent metagenome</name>
    <dbReference type="NCBI Taxonomy" id="652676"/>
    <lineage>
        <taxon>unclassified sequences</taxon>
        <taxon>metagenomes</taxon>
        <taxon>ecological metagenomes</taxon>
    </lineage>
</organism>
<evidence type="ECO:0000313" key="2">
    <source>
        <dbReference type="EMBL" id="SFV71407.1"/>
    </source>
</evidence>